<sequence length="111" mass="12799">MKKGKFLIVNEPTAETVDMNLKVLAADCDIYPVQVYVPRSNQKMSMGFACVIASIAQMVFFGVMLYFFSYGFLPLFFFATVLYRTVRFRTVLFRSKFYIATVLSRASFIPR</sequence>
<accession>A0A8R1HLL8</accession>
<reference evidence="2" key="2">
    <citation type="submission" date="2022-06" db="UniProtKB">
        <authorList>
            <consortium name="EnsemblMetazoa"/>
        </authorList>
    </citation>
    <scope>IDENTIFICATION</scope>
    <source>
        <strain evidence="2">DF5081</strain>
    </source>
</reference>
<evidence type="ECO:0000256" key="1">
    <source>
        <dbReference type="SAM" id="Phobius"/>
    </source>
</evidence>
<dbReference type="Proteomes" id="UP000005237">
    <property type="component" value="Unassembled WGS sequence"/>
</dbReference>
<protein>
    <submittedName>
        <fullName evidence="2">Uncharacterized protein</fullName>
    </submittedName>
</protein>
<name>A0A8R1HLL8_CAEJA</name>
<evidence type="ECO:0000313" key="3">
    <source>
        <dbReference type="Proteomes" id="UP000005237"/>
    </source>
</evidence>
<keyword evidence="1" id="KW-0812">Transmembrane</keyword>
<proteinExistence type="predicted"/>
<organism evidence="2 3">
    <name type="scientific">Caenorhabditis japonica</name>
    <dbReference type="NCBI Taxonomy" id="281687"/>
    <lineage>
        <taxon>Eukaryota</taxon>
        <taxon>Metazoa</taxon>
        <taxon>Ecdysozoa</taxon>
        <taxon>Nematoda</taxon>
        <taxon>Chromadorea</taxon>
        <taxon>Rhabditida</taxon>
        <taxon>Rhabditina</taxon>
        <taxon>Rhabditomorpha</taxon>
        <taxon>Rhabditoidea</taxon>
        <taxon>Rhabditidae</taxon>
        <taxon>Peloderinae</taxon>
        <taxon>Caenorhabditis</taxon>
    </lineage>
</organism>
<keyword evidence="3" id="KW-1185">Reference proteome</keyword>
<dbReference type="EnsemblMetazoa" id="CJA05451.1">
    <property type="protein sequence ID" value="CJA05451.1"/>
    <property type="gene ID" value="WBGene00124655"/>
</dbReference>
<reference evidence="3" key="1">
    <citation type="submission" date="2010-08" db="EMBL/GenBank/DDBJ databases">
        <authorList>
            <consortium name="Caenorhabditis japonica Sequencing Consortium"/>
            <person name="Wilson R.K."/>
        </authorList>
    </citation>
    <scope>NUCLEOTIDE SEQUENCE [LARGE SCALE GENOMIC DNA]</scope>
    <source>
        <strain evidence="3">DF5081</strain>
    </source>
</reference>
<evidence type="ECO:0000313" key="2">
    <source>
        <dbReference type="EnsemblMetazoa" id="CJA05451.1"/>
    </source>
</evidence>
<feature type="transmembrane region" description="Helical" evidence="1">
    <location>
        <begin position="67"/>
        <end position="86"/>
    </location>
</feature>
<keyword evidence="1" id="KW-1133">Transmembrane helix</keyword>
<keyword evidence="1" id="KW-0472">Membrane</keyword>
<dbReference type="AlphaFoldDB" id="A0A8R1HLL8"/>
<feature type="transmembrane region" description="Helical" evidence="1">
    <location>
        <begin position="44"/>
        <end position="61"/>
    </location>
</feature>